<dbReference type="InterPro" id="IPR011784">
    <property type="entry name" value="SO4_adenylTrfase_ssu"/>
</dbReference>
<dbReference type="InterPro" id="IPR050128">
    <property type="entry name" value="Sulfate_adenylyltrnsfr_sub2"/>
</dbReference>
<keyword evidence="3 6" id="KW-0548">Nucleotidyltransferase</keyword>
<dbReference type="SUPFAM" id="SSF52402">
    <property type="entry name" value="Adenine nucleotide alpha hydrolases-like"/>
    <property type="match status" value="1"/>
</dbReference>
<dbReference type="InterPro" id="IPR002500">
    <property type="entry name" value="PAPS_reduct_dom"/>
</dbReference>
<dbReference type="Pfam" id="PF01507">
    <property type="entry name" value="PAPS_reduct"/>
    <property type="match status" value="1"/>
</dbReference>
<name>A0A094J6L0_9GAMM</name>
<evidence type="ECO:0000256" key="4">
    <source>
        <dbReference type="ARBA" id="ARBA00022741"/>
    </source>
</evidence>
<dbReference type="NCBIfam" id="NF003587">
    <property type="entry name" value="PRK05253.1"/>
    <property type="match status" value="1"/>
</dbReference>
<comment type="subunit">
    <text evidence="6">Heterodimer composed of CysD, the smaller subunit, and CysN.</text>
</comment>
<keyword evidence="4 6" id="KW-0547">Nucleotide-binding</keyword>
<reference evidence="8 9" key="1">
    <citation type="submission" date="2014-06" db="EMBL/GenBank/DDBJ databases">
        <title>Draft genome sequence of Idiomarina sp. MCCC 1A10513.</title>
        <authorList>
            <person name="Du J."/>
            <person name="Lai Q."/>
            <person name="Shao Z."/>
        </authorList>
    </citation>
    <scope>NUCLEOTIDE SEQUENCE [LARGE SCALE GENOMIC DNA]</scope>
    <source>
        <strain evidence="8 9">MCCC 1A10513</strain>
    </source>
</reference>
<dbReference type="PANTHER" id="PTHR43196">
    <property type="entry name" value="SULFATE ADENYLYLTRANSFERASE SUBUNIT 2"/>
    <property type="match status" value="1"/>
</dbReference>
<dbReference type="EMBL" id="JPIN01000011">
    <property type="protein sequence ID" value="KFZ28231.1"/>
    <property type="molecule type" value="Genomic_DNA"/>
</dbReference>
<keyword evidence="9" id="KW-1185">Reference proteome</keyword>
<keyword evidence="2 6" id="KW-0808">Transferase</keyword>
<comment type="catalytic activity">
    <reaction evidence="6">
        <text>sulfate + ATP + H(+) = adenosine 5'-phosphosulfate + diphosphate</text>
        <dbReference type="Rhea" id="RHEA:18133"/>
        <dbReference type="ChEBI" id="CHEBI:15378"/>
        <dbReference type="ChEBI" id="CHEBI:16189"/>
        <dbReference type="ChEBI" id="CHEBI:30616"/>
        <dbReference type="ChEBI" id="CHEBI:33019"/>
        <dbReference type="ChEBI" id="CHEBI:58243"/>
        <dbReference type="EC" id="2.7.7.4"/>
    </reaction>
</comment>
<feature type="domain" description="Phosphoadenosine phosphosulphate reductase" evidence="7">
    <location>
        <begin position="28"/>
        <end position="253"/>
    </location>
</feature>
<dbReference type="Gene3D" id="3.40.50.620">
    <property type="entry name" value="HUPs"/>
    <property type="match status" value="1"/>
</dbReference>
<comment type="similarity">
    <text evidence="1 6">Belongs to the PAPS reductase family. CysD subfamily.</text>
</comment>
<evidence type="ECO:0000256" key="5">
    <source>
        <dbReference type="ARBA" id="ARBA00022840"/>
    </source>
</evidence>
<dbReference type="HAMAP" id="MF_00064">
    <property type="entry name" value="Sulf_adenylyltr_sub2"/>
    <property type="match status" value="1"/>
</dbReference>
<comment type="function">
    <text evidence="6">With CysN forms the ATP sulfurylase (ATPS) that catalyzes the adenylation of sulfate producing adenosine 5'-phosphosulfate (APS) and diphosphate, the first enzymatic step in sulfur assimilation pathway. APS synthesis involves the formation of a high-energy phosphoric-sulfuric acid anhydride bond driven by GTP hydrolysis by CysN coupled to ATP hydrolysis by CysD.</text>
</comment>
<dbReference type="AlphaFoldDB" id="A0A094J6L0"/>
<evidence type="ECO:0000256" key="6">
    <source>
        <dbReference type="HAMAP-Rule" id="MF_00064"/>
    </source>
</evidence>
<dbReference type="GO" id="GO:0005524">
    <property type="term" value="F:ATP binding"/>
    <property type="evidence" value="ECO:0007669"/>
    <property type="project" value="UniProtKB-KW"/>
</dbReference>
<evidence type="ECO:0000313" key="8">
    <source>
        <dbReference type="EMBL" id="KFZ28231.1"/>
    </source>
</evidence>
<evidence type="ECO:0000256" key="2">
    <source>
        <dbReference type="ARBA" id="ARBA00022679"/>
    </source>
</evidence>
<dbReference type="GO" id="GO:0070814">
    <property type="term" value="P:hydrogen sulfide biosynthetic process"/>
    <property type="evidence" value="ECO:0007669"/>
    <property type="project" value="UniProtKB-UniRule"/>
</dbReference>
<dbReference type="PIRSF" id="PIRSF002936">
    <property type="entry name" value="CysDAde_trans"/>
    <property type="match status" value="1"/>
</dbReference>
<evidence type="ECO:0000256" key="1">
    <source>
        <dbReference type="ARBA" id="ARBA00008885"/>
    </source>
</evidence>
<protein>
    <recommendedName>
        <fullName evidence="6">Sulfate adenylyltransferase subunit 2</fullName>
        <ecNumber evidence="6">2.7.7.4</ecNumber>
    </recommendedName>
    <alternativeName>
        <fullName evidence="6">ATP-sulfurylase small subunit</fullName>
    </alternativeName>
    <alternativeName>
        <fullName evidence="6">Sulfate adenylate transferase</fullName>
        <shortName evidence="6">SAT</shortName>
    </alternativeName>
</protein>
<dbReference type="InterPro" id="IPR014729">
    <property type="entry name" value="Rossmann-like_a/b/a_fold"/>
</dbReference>
<accession>A0A094J6L0</accession>
<dbReference type="GO" id="GO:0000103">
    <property type="term" value="P:sulfate assimilation"/>
    <property type="evidence" value="ECO:0007669"/>
    <property type="project" value="UniProtKB-UniRule"/>
</dbReference>
<proteinExistence type="inferred from homology"/>
<dbReference type="FunFam" id="3.40.50.620:FF:000002">
    <property type="entry name" value="Sulfate adenylyltransferase subunit 2"/>
    <property type="match status" value="1"/>
</dbReference>
<dbReference type="PANTHER" id="PTHR43196:SF1">
    <property type="entry name" value="SULFATE ADENYLYLTRANSFERASE SUBUNIT 2"/>
    <property type="match status" value="1"/>
</dbReference>
<dbReference type="NCBIfam" id="NF009214">
    <property type="entry name" value="PRK12563.1"/>
    <property type="match status" value="1"/>
</dbReference>
<keyword evidence="5 6" id="KW-0067">ATP-binding</keyword>
<sequence length="299" mass="34672">MRLTHLQQLEAEAIHIMREVVAECQNPGMLYSVGKDSSVMLHLARKAFAPGRIPFPLLHVDTTWKFQEMIAFRDAMAQKHGFKLLTHTNPDGLAQNINPFEHGSAVHTDIMKTQALKQALNQHQFDAVFGGARRDEEKSRAKERIFSFRDEQHRWDPRNQRPELWNIYNTRIKPKQSLRVFPLSNWTELDIWQYIYQEGIEIPQLYFAAKRPVVERNGTLIMVDDERMPLEPGEQPQHKMVRFRTLGCYPLTGAIESTATTLPEIIQEMLLATTSERQGRVIDHDSSGSMEKKKMEGYF</sequence>
<dbReference type="Proteomes" id="UP000053718">
    <property type="component" value="Unassembled WGS sequence"/>
</dbReference>
<comment type="pathway">
    <text evidence="6">Sulfur metabolism; hydrogen sulfide biosynthesis; sulfite from sulfate: step 1/3.</text>
</comment>
<dbReference type="eggNOG" id="COG0175">
    <property type="taxonomic scope" value="Bacteria"/>
</dbReference>
<gene>
    <name evidence="6" type="primary">cysD</name>
    <name evidence="8" type="ORF">IDAT_10395</name>
</gene>
<dbReference type="NCBIfam" id="TIGR02039">
    <property type="entry name" value="CysD"/>
    <property type="match status" value="1"/>
</dbReference>
<evidence type="ECO:0000259" key="7">
    <source>
        <dbReference type="Pfam" id="PF01507"/>
    </source>
</evidence>
<dbReference type="UniPathway" id="UPA00140">
    <property type="reaction ID" value="UER00204"/>
</dbReference>
<dbReference type="EC" id="2.7.7.4" evidence="6"/>
<dbReference type="CDD" id="cd23946">
    <property type="entry name" value="Sulfate_adenylyltransferase_2"/>
    <property type="match status" value="1"/>
</dbReference>
<evidence type="ECO:0000313" key="9">
    <source>
        <dbReference type="Proteomes" id="UP000053718"/>
    </source>
</evidence>
<dbReference type="OrthoDB" id="9772604at2"/>
<organism evidence="8 9">
    <name type="scientific">Pseudidiomarina atlantica</name>
    <dbReference type="NCBI Taxonomy" id="1517416"/>
    <lineage>
        <taxon>Bacteria</taxon>
        <taxon>Pseudomonadati</taxon>
        <taxon>Pseudomonadota</taxon>
        <taxon>Gammaproteobacteria</taxon>
        <taxon>Alteromonadales</taxon>
        <taxon>Idiomarinaceae</taxon>
        <taxon>Pseudidiomarina</taxon>
    </lineage>
</organism>
<dbReference type="GO" id="GO:0004781">
    <property type="term" value="F:sulfate adenylyltransferase (ATP) activity"/>
    <property type="evidence" value="ECO:0007669"/>
    <property type="project" value="UniProtKB-UniRule"/>
</dbReference>
<comment type="caution">
    <text evidence="8">The sequence shown here is derived from an EMBL/GenBank/DDBJ whole genome shotgun (WGS) entry which is preliminary data.</text>
</comment>
<dbReference type="STRING" id="1517416.IDAT_10395"/>
<evidence type="ECO:0000256" key="3">
    <source>
        <dbReference type="ARBA" id="ARBA00022695"/>
    </source>
</evidence>